<proteinExistence type="predicted"/>
<dbReference type="Gene3D" id="3.40.1260.10">
    <property type="entry name" value="DsrEFH-like"/>
    <property type="match status" value="1"/>
</dbReference>
<dbReference type="SUPFAM" id="SSF75169">
    <property type="entry name" value="DsrEFH-like"/>
    <property type="match status" value="1"/>
</dbReference>
<feature type="signal peptide" evidence="1">
    <location>
        <begin position="1"/>
        <end position="26"/>
    </location>
</feature>
<dbReference type="InterPro" id="IPR027396">
    <property type="entry name" value="DsrEFH-like"/>
</dbReference>
<comment type="caution">
    <text evidence="2">The sequence shown here is derived from an EMBL/GenBank/DDBJ whole genome shotgun (WGS) entry which is preliminary data.</text>
</comment>
<accession>A0A0T5YTX0</accession>
<dbReference type="EMBL" id="LDXT01000096">
    <property type="protein sequence ID" value="KRT53573.1"/>
    <property type="molecule type" value="Genomic_DNA"/>
</dbReference>
<dbReference type="Proteomes" id="UP000051634">
    <property type="component" value="Unassembled WGS sequence"/>
</dbReference>
<dbReference type="RefSeq" id="WP_057957088.1">
    <property type="nucleotide sequence ID" value="NZ_KQ556993.1"/>
</dbReference>
<keyword evidence="1" id="KW-0732">Signal</keyword>
<keyword evidence="3" id="KW-1185">Reference proteome</keyword>
<sequence length="162" mass="18229">MQRHPGDWLTSLLISLMLLVGATAQAASGIEQILALDEAPEGVVFEIAEDDDDDLGWAIPKTVKQIERLRQRFPELPVAVVTHGVEMFALKTEHREAFRPVHDAVQSLTQQQDVDLHVCGTHASWYNADESDFPDYVDVAPVGPVQIRQYQELGYILIRIER</sequence>
<dbReference type="AlphaFoldDB" id="A0A0T5YTX0"/>
<feature type="chain" id="PRO_5006666955" evidence="1">
    <location>
        <begin position="27"/>
        <end position="162"/>
    </location>
</feature>
<reference evidence="2 3" key="1">
    <citation type="submission" date="2015-11" db="EMBL/GenBank/DDBJ databases">
        <title>The genome of Candidatus Endoriftia persephone in Ridgeia piscesae and population structure of the North Eastern Pacific vestimentiferan symbionts.</title>
        <authorList>
            <person name="Perez M."/>
            <person name="Juniper K.S."/>
        </authorList>
    </citation>
    <scope>NUCLEOTIDE SEQUENCE [LARGE SCALE GENOMIC DNA]</scope>
    <source>
        <strain evidence="2">Ind11</strain>
    </source>
</reference>
<evidence type="ECO:0000256" key="1">
    <source>
        <dbReference type="SAM" id="SignalP"/>
    </source>
</evidence>
<name>A0A0T5YTX0_9GAMM</name>
<gene>
    <name evidence="2" type="ORF">Ga0074115_1067</name>
</gene>
<evidence type="ECO:0000313" key="3">
    <source>
        <dbReference type="Proteomes" id="UP000051634"/>
    </source>
</evidence>
<dbReference type="OrthoDB" id="5786769at2"/>
<dbReference type="Pfam" id="PF02635">
    <property type="entry name" value="DsrE"/>
    <property type="match status" value="1"/>
</dbReference>
<evidence type="ECO:0000313" key="2">
    <source>
        <dbReference type="EMBL" id="KRT53573.1"/>
    </source>
</evidence>
<organism evidence="2 3">
    <name type="scientific">endosymbiont of Ridgeia piscesae</name>
    <dbReference type="NCBI Taxonomy" id="54398"/>
    <lineage>
        <taxon>Bacteria</taxon>
        <taxon>Pseudomonadati</taxon>
        <taxon>Pseudomonadota</taxon>
        <taxon>Gammaproteobacteria</taxon>
        <taxon>sulfur-oxidizing symbionts</taxon>
    </lineage>
</organism>
<protein>
    <submittedName>
        <fullName evidence="2">Intracellular sulfur oxidation protein, DsrE/DsrF family</fullName>
    </submittedName>
</protein>
<dbReference type="InterPro" id="IPR003787">
    <property type="entry name" value="Sulphur_relay_DsrE/F-like"/>
</dbReference>